<dbReference type="EMBL" id="CP040098">
    <property type="protein sequence ID" value="QCQ21228.1"/>
    <property type="molecule type" value="Genomic_DNA"/>
</dbReference>
<protein>
    <recommendedName>
        <fullName evidence="5">CDP-diacylglycerol--serine O-phosphatidyltransferase</fullName>
        <ecNumber evidence="4">2.7.8.8</ecNumber>
    </recommendedName>
    <alternativeName>
        <fullName evidence="14">Phosphatidylserine synthase</fullName>
    </alternativeName>
</protein>
<dbReference type="InterPro" id="IPR050324">
    <property type="entry name" value="CDP-alcohol_PTase-I"/>
</dbReference>
<feature type="transmembrane region" description="Helical" evidence="17">
    <location>
        <begin position="212"/>
        <end position="229"/>
    </location>
</feature>
<comment type="catalytic activity">
    <reaction evidence="1">
        <text>a CDP-1,2-diacyl-sn-glycerol + L-serine = a 1,2-diacyl-sn-glycero-3-phospho-L-serine + CMP + H(+)</text>
        <dbReference type="Rhea" id="RHEA:16913"/>
        <dbReference type="ChEBI" id="CHEBI:15378"/>
        <dbReference type="ChEBI" id="CHEBI:33384"/>
        <dbReference type="ChEBI" id="CHEBI:57262"/>
        <dbReference type="ChEBI" id="CHEBI:58332"/>
        <dbReference type="ChEBI" id="CHEBI:60377"/>
        <dbReference type="EC" id="2.7.8.8"/>
    </reaction>
</comment>
<organism evidence="18 19">
    <name type="scientific">Desulfoglaeba alkanexedens ALDC</name>
    <dbReference type="NCBI Taxonomy" id="980445"/>
    <lineage>
        <taxon>Bacteria</taxon>
        <taxon>Pseudomonadati</taxon>
        <taxon>Thermodesulfobacteriota</taxon>
        <taxon>Syntrophobacteria</taxon>
        <taxon>Syntrophobacterales</taxon>
        <taxon>Syntrophobacteraceae</taxon>
        <taxon>Desulfoglaeba</taxon>
    </lineage>
</organism>
<evidence type="ECO:0000256" key="3">
    <source>
        <dbReference type="ARBA" id="ARBA00010441"/>
    </source>
</evidence>
<dbReference type="PANTHER" id="PTHR14269">
    <property type="entry name" value="CDP-DIACYLGLYCEROL--GLYCEROL-3-PHOSPHATE 3-PHOSPHATIDYLTRANSFERASE-RELATED"/>
    <property type="match status" value="1"/>
</dbReference>
<feature type="transmembrane region" description="Helical" evidence="17">
    <location>
        <begin position="148"/>
        <end position="168"/>
    </location>
</feature>
<evidence type="ECO:0000256" key="13">
    <source>
        <dbReference type="ARBA" id="ARBA00023264"/>
    </source>
</evidence>
<evidence type="ECO:0000256" key="1">
    <source>
        <dbReference type="ARBA" id="ARBA00000287"/>
    </source>
</evidence>
<feature type="region of interest" description="Disordered" evidence="16">
    <location>
        <begin position="1"/>
        <end position="21"/>
    </location>
</feature>
<evidence type="ECO:0000256" key="2">
    <source>
        <dbReference type="ARBA" id="ARBA00004127"/>
    </source>
</evidence>
<evidence type="ECO:0000256" key="16">
    <source>
        <dbReference type="SAM" id="MobiDB-lite"/>
    </source>
</evidence>
<dbReference type="GO" id="GO:0008654">
    <property type="term" value="P:phospholipid biosynthetic process"/>
    <property type="evidence" value="ECO:0007669"/>
    <property type="project" value="UniProtKB-KW"/>
</dbReference>
<comment type="similarity">
    <text evidence="3 15">Belongs to the CDP-alcohol phosphatidyltransferase class-I family.</text>
</comment>
<evidence type="ECO:0000313" key="18">
    <source>
        <dbReference type="EMBL" id="QCQ21228.1"/>
    </source>
</evidence>
<evidence type="ECO:0000256" key="4">
    <source>
        <dbReference type="ARBA" id="ARBA00013174"/>
    </source>
</evidence>
<evidence type="ECO:0000256" key="17">
    <source>
        <dbReference type="SAM" id="Phobius"/>
    </source>
</evidence>
<evidence type="ECO:0000256" key="15">
    <source>
        <dbReference type="RuleBase" id="RU003750"/>
    </source>
</evidence>
<evidence type="ECO:0000313" key="19">
    <source>
        <dbReference type="Proteomes" id="UP000298602"/>
    </source>
</evidence>
<evidence type="ECO:0000256" key="5">
    <source>
        <dbReference type="ARBA" id="ARBA00017171"/>
    </source>
</evidence>
<evidence type="ECO:0000256" key="12">
    <source>
        <dbReference type="ARBA" id="ARBA00023209"/>
    </source>
</evidence>
<evidence type="ECO:0000256" key="6">
    <source>
        <dbReference type="ARBA" id="ARBA00022516"/>
    </source>
</evidence>
<dbReference type="GO" id="GO:0003882">
    <property type="term" value="F:CDP-diacylglycerol-serine O-phosphatidyltransferase activity"/>
    <property type="evidence" value="ECO:0007669"/>
    <property type="project" value="UniProtKB-EC"/>
</dbReference>
<keyword evidence="9 17" id="KW-1133">Transmembrane helix</keyword>
<evidence type="ECO:0000256" key="7">
    <source>
        <dbReference type="ARBA" id="ARBA00022679"/>
    </source>
</evidence>
<keyword evidence="13" id="KW-1208">Phospholipid metabolism</keyword>
<keyword evidence="8 17" id="KW-0812">Transmembrane</keyword>
<keyword evidence="7 15" id="KW-0808">Transferase</keyword>
<dbReference type="Proteomes" id="UP000298602">
    <property type="component" value="Chromosome"/>
</dbReference>
<gene>
    <name evidence="18" type="primary">pssA</name>
    <name evidence="18" type="ORF">FDQ92_02900</name>
</gene>
<evidence type="ECO:0000256" key="10">
    <source>
        <dbReference type="ARBA" id="ARBA00023098"/>
    </source>
</evidence>
<keyword evidence="10" id="KW-0443">Lipid metabolism</keyword>
<feature type="compositionally biased region" description="Basic residues" evidence="16">
    <location>
        <begin position="9"/>
        <end position="19"/>
    </location>
</feature>
<proteinExistence type="inferred from homology"/>
<feature type="transmembrane region" description="Helical" evidence="17">
    <location>
        <begin position="180"/>
        <end position="200"/>
    </location>
</feature>
<keyword evidence="6" id="KW-0444">Lipid biosynthesis</keyword>
<feature type="transmembrane region" description="Helical" evidence="17">
    <location>
        <begin position="93"/>
        <end position="112"/>
    </location>
</feature>
<feature type="region of interest" description="Disordered" evidence="16">
    <location>
        <begin position="261"/>
        <end position="280"/>
    </location>
</feature>
<dbReference type="GO" id="GO:0016020">
    <property type="term" value="C:membrane"/>
    <property type="evidence" value="ECO:0007669"/>
    <property type="project" value="InterPro"/>
</dbReference>
<feature type="transmembrane region" description="Helical" evidence="17">
    <location>
        <begin position="235"/>
        <end position="253"/>
    </location>
</feature>
<accession>A0A4P8L0C7</accession>
<keyword evidence="11 17" id="KW-0472">Membrane</keyword>
<dbReference type="Pfam" id="PF01066">
    <property type="entry name" value="CDP-OH_P_transf"/>
    <property type="match status" value="1"/>
</dbReference>
<dbReference type="NCBIfam" id="TIGR00473">
    <property type="entry name" value="pssA"/>
    <property type="match status" value="1"/>
</dbReference>
<dbReference type="OrthoDB" id="9777147at2"/>
<keyword evidence="19" id="KW-1185">Reference proteome</keyword>
<dbReference type="InterPro" id="IPR000462">
    <property type="entry name" value="CDP-OH_P_trans"/>
</dbReference>
<reference evidence="18 19" key="2">
    <citation type="submission" date="2019-05" db="EMBL/GenBank/DDBJ databases">
        <authorList>
            <person name="Suflita J.M."/>
            <person name="Marks C.R."/>
        </authorList>
    </citation>
    <scope>NUCLEOTIDE SEQUENCE [LARGE SCALE GENOMIC DNA]</scope>
    <source>
        <strain evidence="18 19">ALDC</strain>
    </source>
</reference>
<dbReference type="KEGG" id="dax:FDQ92_02900"/>
<dbReference type="EC" id="2.7.8.8" evidence="4"/>
<dbReference type="PANTHER" id="PTHR14269:SF61">
    <property type="entry name" value="CDP-DIACYLGLYCEROL--SERINE O-PHOSPHATIDYLTRANSFERASE"/>
    <property type="match status" value="1"/>
</dbReference>
<sequence>MSDEMSKSRSSRKRRRSKRRADGEINRGTYILPNLFTTANLFSGFYGIVSTISGNYQAAAIAILVSCLFDILDGKVARYANATSRFGVEYDSLADLVAFGVGPALLLYLWALKPFGRVGWLAAFVFVACGALRLARFNVQVNSVSKKYFVGLPIPGAACMVATTVLFFCEWKGPHFSGSSAILLGVTYLLGFLMVSNIRYNSMKELEVVKGKPLPALFVVVVLLSVVAAKPRIMLFSLLVAYVISGPLSLAAHRIRSWKQADKEAPVPRESTPKEDTGVR</sequence>
<dbReference type="PROSITE" id="PS00379">
    <property type="entry name" value="CDP_ALCOHOL_P_TRANSF"/>
    <property type="match status" value="1"/>
</dbReference>
<dbReference type="GO" id="GO:0012505">
    <property type="term" value="C:endomembrane system"/>
    <property type="evidence" value="ECO:0007669"/>
    <property type="project" value="UniProtKB-SubCell"/>
</dbReference>
<evidence type="ECO:0000256" key="9">
    <source>
        <dbReference type="ARBA" id="ARBA00022989"/>
    </source>
</evidence>
<dbReference type="RefSeq" id="WP_137423197.1">
    <property type="nucleotide sequence ID" value="NZ_CP040098.1"/>
</dbReference>
<evidence type="ECO:0000256" key="14">
    <source>
        <dbReference type="ARBA" id="ARBA00032361"/>
    </source>
</evidence>
<dbReference type="Gene3D" id="1.20.120.1760">
    <property type="match status" value="1"/>
</dbReference>
<name>A0A4P8L0C7_9BACT</name>
<dbReference type="InterPro" id="IPR048254">
    <property type="entry name" value="CDP_ALCOHOL_P_TRANSF_CS"/>
</dbReference>
<feature type="transmembrane region" description="Helical" evidence="17">
    <location>
        <begin position="28"/>
        <end position="49"/>
    </location>
</feature>
<keyword evidence="12" id="KW-0594">Phospholipid biosynthesis</keyword>
<reference evidence="18 19" key="1">
    <citation type="submission" date="2019-05" db="EMBL/GenBank/DDBJ databases">
        <title>The Complete Genome Sequence of the n-alkane-degrading Desulfoglaeba alkanexedens ALDC reveals multiple alkylsuccinate synthase gene clusters.</title>
        <authorList>
            <person name="Callaghan A.V."/>
            <person name="Davidova I.A."/>
            <person name="Duncan K.E."/>
            <person name="Morris B."/>
            <person name="McInerney M.J."/>
        </authorList>
    </citation>
    <scope>NUCLEOTIDE SEQUENCE [LARGE SCALE GENOMIC DNA]</scope>
    <source>
        <strain evidence="18 19">ALDC</strain>
    </source>
</reference>
<evidence type="ECO:0000256" key="11">
    <source>
        <dbReference type="ARBA" id="ARBA00023136"/>
    </source>
</evidence>
<dbReference type="InterPro" id="IPR043130">
    <property type="entry name" value="CDP-OH_PTrfase_TM_dom"/>
</dbReference>
<feature type="transmembrane region" description="Helical" evidence="17">
    <location>
        <begin position="55"/>
        <end position="72"/>
    </location>
</feature>
<comment type="subcellular location">
    <subcellularLocation>
        <location evidence="2">Endomembrane system</location>
        <topology evidence="2">Multi-pass membrane protein</topology>
    </subcellularLocation>
</comment>
<dbReference type="AlphaFoldDB" id="A0A4P8L0C7"/>
<evidence type="ECO:0000256" key="8">
    <source>
        <dbReference type="ARBA" id="ARBA00022692"/>
    </source>
</evidence>
<feature type="transmembrane region" description="Helical" evidence="17">
    <location>
        <begin position="118"/>
        <end position="136"/>
    </location>
</feature>
<dbReference type="InterPro" id="IPR004533">
    <property type="entry name" value="CDP-diaglyc--ser_O-PTrfase"/>
</dbReference>